<dbReference type="InterPro" id="IPR029002">
    <property type="entry name" value="PLPC/GPLD1"/>
</dbReference>
<protein>
    <recommendedName>
        <fullName evidence="2">Phospholipase C</fullName>
        <ecNumber evidence="1">3.1.4.3</ecNumber>
    </recommendedName>
    <alternativeName>
        <fullName evidence="8">Phosphatidylcholine cholinephosphohydrolase</fullName>
    </alternativeName>
</protein>
<gene>
    <name evidence="10" type="ordered locus">CA_C1019</name>
</gene>
<dbReference type="STRING" id="272562.CA_C1019"/>
<dbReference type="GeneID" id="44997533"/>
<dbReference type="CDD" id="cd11009">
    <property type="entry name" value="Zn_dep_PLPC"/>
    <property type="match status" value="1"/>
</dbReference>
<dbReference type="GO" id="GO:0008270">
    <property type="term" value="F:zinc ion binding"/>
    <property type="evidence" value="ECO:0007669"/>
    <property type="project" value="InterPro"/>
</dbReference>
<evidence type="ECO:0000256" key="1">
    <source>
        <dbReference type="ARBA" id="ARBA00012018"/>
    </source>
</evidence>
<evidence type="ECO:0000256" key="8">
    <source>
        <dbReference type="ARBA" id="ARBA00031285"/>
    </source>
</evidence>
<dbReference type="EC" id="3.1.4.3" evidence="1"/>
<dbReference type="InterPro" id="IPR008947">
    <property type="entry name" value="PLipase_C/P1_nuclease_dom_sf"/>
</dbReference>
<evidence type="ECO:0000313" key="10">
    <source>
        <dbReference type="EMBL" id="AAK78995.1"/>
    </source>
</evidence>
<sequence length="245" mass="28890">MKKKFESTYGKTIRGIFFVINPVKKKVIKTTCIIHKYINSLAVEILKNKRKAKQYKFFSDNIEAINEGTVWADQDFKSTNHFFDFEKGRGLYGFSNLVDEAQKYYNMSLNYLRAGDKKKSLFYLGAACHIIQDSTVPQHVNNRLLNSHRNFEMWIIQKFLSGYRFMKADEIIRSDNTRDYIRKNAKVANKIYNKCFTIKDKEARYDAISNYIICQAQMSTAGLMMDYYEKYEVIYKNHSTSEMVM</sequence>
<name>Q97KA0_CLOAB</name>
<dbReference type="SUPFAM" id="SSF48537">
    <property type="entry name" value="Phospholipase C/P1 nuclease"/>
    <property type="match status" value="1"/>
</dbReference>
<evidence type="ECO:0000256" key="5">
    <source>
        <dbReference type="ARBA" id="ARBA00022729"/>
    </source>
</evidence>
<dbReference type="HOGENOM" id="CLU_100197_0_0_9"/>
<keyword evidence="6" id="KW-0378">Hydrolase</keyword>
<keyword evidence="11" id="KW-1185">Reference proteome</keyword>
<proteinExistence type="predicted"/>
<evidence type="ECO:0000256" key="3">
    <source>
        <dbReference type="ARBA" id="ARBA00022525"/>
    </source>
</evidence>
<feature type="domain" description="Zn-dependent PLC" evidence="9">
    <location>
        <begin position="22"/>
        <end position="238"/>
    </location>
</feature>
<dbReference type="Pfam" id="PF00882">
    <property type="entry name" value="Zn_dep_PLPC"/>
    <property type="match status" value="1"/>
</dbReference>
<keyword evidence="3" id="KW-0964">Secreted</keyword>
<keyword evidence="4" id="KW-0479">Metal-binding</keyword>
<dbReference type="GO" id="GO:0034480">
    <property type="term" value="F:phosphatidylcholine phospholipase C activity"/>
    <property type="evidence" value="ECO:0007669"/>
    <property type="project" value="UniProtKB-EC"/>
</dbReference>
<keyword evidence="5" id="KW-0732">Signal</keyword>
<dbReference type="PROSITE" id="PS51346">
    <property type="entry name" value="PROKAR_ZN_DEPEND_PLPC_2"/>
    <property type="match status" value="1"/>
</dbReference>
<dbReference type="Proteomes" id="UP000000814">
    <property type="component" value="Chromosome"/>
</dbReference>
<dbReference type="PIR" id="H97025">
    <property type="entry name" value="H97025"/>
</dbReference>
<evidence type="ECO:0000259" key="9">
    <source>
        <dbReference type="PROSITE" id="PS51346"/>
    </source>
</evidence>
<evidence type="ECO:0000256" key="6">
    <source>
        <dbReference type="ARBA" id="ARBA00022801"/>
    </source>
</evidence>
<dbReference type="RefSeq" id="WP_010964337.1">
    <property type="nucleotide sequence ID" value="NC_003030.1"/>
</dbReference>
<evidence type="ECO:0000256" key="4">
    <source>
        <dbReference type="ARBA" id="ARBA00022723"/>
    </source>
</evidence>
<dbReference type="OrthoDB" id="1677163at2"/>
<accession>Q97KA0</accession>
<evidence type="ECO:0000256" key="2">
    <source>
        <dbReference type="ARBA" id="ARBA00018391"/>
    </source>
</evidence>
<keyword evidence="7" id="KW-0862">Zinc</keyword>
<dbReference type="SMART" id="SM00770">
    <property type="entry name" value="Zn_dep_PLPC"/>
    <property type="match status" value="1"/>
</dbReference>
<dbReference type="PATRIC" id="fig|272562.8.peg.1227"/>
<dbReference type="AlphaFoldDB" id="Q97KA0"/>
<dbReference type="EMBL" id="AE001437">
    <property type="protein sequence ID" value="AAK78995.1"/>
    <property type="molecule type" value="Genomic_DNA"/>
</dbReference>
<reference evidence="10 11" key="1">
    <citation type="journal article" date="2001" name="J. Bacteriol.">
        <title>Genome sequence and comparative analysis of the solvent-producing bacterium Clostridium acetobutylicum.</title>
        <authorList>
            <person name="Nolling J."/>
            <person name="Breton G."/>
            <person name="Omelchenko M.V."/>
            <person name="Makarova K.S."/>
            <person name="Zeng Q."/>
            <person name="Gibson R."/>
            <person name="Lee H.M."/>
            <person name="Dubois J."/>
            <person name="Qiu D."/>
            <person name="Hitti J."/>
            <person name="Wolf Y.I."/>
            <person name="Tatusov R.L."/>
            <person name="Sabathe F."/>
            <person name="Doucette-Stamm L."/>
            <person name="Soucaille P."/>
            <person name="Daly M.J."/>
            <person name="Bennett G.N."/>
            <person name="Koonin E.V."/>
            <person name="Smith D.R."/>
        </authorList>
    </citation>
    <scope>NUCLEOTIDE SEQUENCE [LARGE SCALE GENOMIC DNA]</scope>
    <source>
        <strain evidence="11">ATCC 824 / DSM 792 / JCM 1419 / LMG 5710 / VKM B-1787</strain>
    </source>
</reference>
<evidence type="ECO:0000313" key="11">
    <source>
        <dbReference type="Proteomes" id="UP000000814"/>
    </source>
</evidence>
<organism evidence="10 11">
    <name type="scientific">Clostridium acetobutylicum (strain ATCC 824 / DSM 792 / JCM 1419 / IAM 19013 / LMG 5710 / NBRC 13948 / NRRL B-527 / VKM B-1787 / 2291 / W)</name>
    <dbReference type="NCBI Taxonomy" id="272562"/>
    <lineage>
        <taxon>Bacteria</taxon>
        <taxon>Bacillati</taxon>
        <taxon>Bacillota</taxon>
        <taxon>Clostridia</taxon>
        <taxon>Eubacteriales</taxon>
        <taxon>Clostridiaceae</taxon>
        <taxon>Clostridium</taxon>
    </lineage>
</organism>
<dbReference type="KEGG" id="cac:CA_C1019"/>
<dbReference type="Gene3D" id="1.10.575.10">
    <property type="entry name" value="P1 Nuclease"/>
    <property type="match status" value="1"/>
</dbReference>
<dbReference type="eggNOG" id="ENOG5032CXY">
    <property type="taxonomic scope" value="Bacteria"/>
</dbReference>
<dbReference type="InterPro" id="IPR001531">
    <property type="entry name" value="Zn_PLipaseC"/>
</dbReference>
<evidence type="ECO:0000256" key="7">
    <source>
        <dbReference type="ARBA" id="ARBA00022833"/>
    </source>
</evidence>